<protein>
    <recommendedName>
        <fullName evidence="1">RNA ligase domain-containing protein</fullName>
    </recommendedName>
</protein>
<organism evidence="2">
    <name type="scientific">marine sediment metagenome</name>
    <dbReference type="NCBI Taxonomy" id="412755"/>
    <lineage>
        <taxon>unclassified sequences</taxon>
        <taxon>metagenomes</taxon>
        <taxon>ecological metagenomes</taxon>
    </lineage>
</organism>
<dbReference type="Pfam" id="PF09414">
    <property type="entry name" value="RNA_ligase"/>
    <property type="match status" value="1"/>
</dbReference>
<name>A0A0F9QJV5_9ZZZZ</name>
<reference evidence="2" key="1">
    <citation type="journal article" date="2015" name="Nature">
        <title>Complex archaea that bridge the gap between prokaryotes and eukaryotes.</title>
        <authorList>
            <person name="Spang A."/>
            <person name="Saw J.H."/>
            <person name="Jorgensen S.L."/>
            <person name="Zaremba-Niedzwiedzka K."/>
            <person name="Martijn J."/>
            <person name="Lind A.E."/>
            <person name="van Eijk R."/>
            <person name="Schleper C."/>
            <person name="Guy L."/>
            <person name="Ettema T.J."/>
        </authorList>
    </citation>
    <scope>NUCLEOTIDE SEQUENCE</scope>
</reference>
<accession>A0A0F9QJV5</accession>
<evidence type="ECO:0000259" key="1">
    <source>
        <dbReference type="Pfam" id="PF09414"/>
    </source>
</evidence>
<proteinExistence type="predicted"/>
<gene>
    <name evidence="2" type="ORF">LCGC14_0693760</name>
</gene>
<dbReference type="Gene3D" id="3.30.470.30">
    <property type="entry name" value="DNA ligase/mRNA capping enzyme"/>
    <property type="match status" value="1"/>
</dbReference>
<dbReference type="SUPFAM" id="SSF56091">
    <property type="entry name" value="DNA ligase/mRNA capping enzyme, catalytic domain"/>
    <property type="match status" value="1"/>
</dbReference>
<evidence type="ECO:0000313" key="2">
    <source>
        <dbReference type="EMBL" id="KKN44380.1"/>
    </source>
</evidence>
<dbReference type="EMBL" id="LAZR01001455">
    <property type="protein sequence ID" value="KKN44380.1"/>
    <property type="molecule type" value="Genomic_DNA"/>
</dbReference>
<comment type="caution">
    <text evidence="2">The sequence shown here is derived from an EMBL/GenBank/DDBJ whole genome shotgun (WGS) entry which is preliminary data.</text>
</comment>
<feature type="domain" description="RNA ligase" evidence="1">
    <location>
        <begin position="26"/>
        <end position="192"/>
    </location>
</feature>
<sequence>MSKIRSYSSPLNLGHAGLKQFWGDEPVTATEKIDGSQFSFALMEGELACRSRNAQIDLEDPGMFKLGVQTVLDIHQQGLLHEGWVYRGEYLSKPEHNTMAYDRVPRGNIMLFDIDRGDQDYLASWAMLESEANFLDLECVPRLITFNTKPTIAEVTALLDVESVLGGGKIEGLVLKNYSAFGRDGKVLMAKMVSKDFRERHSKGWKERNPGQGDFIVQLTQGLATEARWMKAVQHLREAGELEGVPQDIPLVMREIVRDVEEEHAGEVRDELFAHFWPQIKRGVNRGAAEWYKALLAEESL</sequence>
<dbReference type="AlphaFoldDB" id="A0A0F9QJV5"/>
<dbReference type="InterPro" id="IPR021122">
    <property type="entry name" value="RNA_ligase_dom_REL/Rnl2"/>
</dbReference>